<organism evidence="2 3">
    <name type="scientific">Nonomuraea mesophila</name>
    <dbReference type="NCBI Taxonomy" id="2530382"/>
    <lineage>
        <taxon>Bacteria</taxon>
        <taxon>Bacillati</taxon>
        <taxon>Actinomycetota</taxon>
        <taxon>Actinomycetes</taxon>
        <taxon>Streptosporangiales</taxon>
        <taxon>Streptosporangiaceae</taxon>
        <taxon>Nonomuraea</taxon>
    </lineage>
</organism>
<protein>
    <submittedName>
        <fullName evidence="2">Uncharacterized protein</fullName>
    </submittedName>
</protein>
<gene>
    <name evidence="2" type="ORF">E1295_11360</name>
</gene>
<dbReference type="Proteomes" id="UP000295136">
    <property type="component" value="Unassembled WGS sequence"/>
</dbReference>
<evidence type="ECO:0000313" key="3">
    <source>
        <dbReference type="Proteomes" id="UP000295136"/>
    </source>
</evidence>
<evidence type="ECO:0000256" key="1">
    <source>
        <dbReference type="SAM" id="MobiDB-lite"/>
    </source>
</evidence>
<proteinExistence type="predicted"/>
<evidence type="ECO:0000313" key="2">
    <source>
        <dbReference type="EMBL" id="TDE56158.1"/>
    </source>
</evidence>
<sequence length="59" mass="5692">MADRDGFGEQADARPPLHLSGLGVRRGGAVEGSLRRSGAAAATTAAPSAVAATTATTAA</sequence>
<dbReference type="EMBL" id="SMLD01000022">
    <property type="protein sequence ID" value="TDE56158.1"/>
    <property type="molecule type" value="Genomic_DNA"/>
</dbReference>
<dbReference type="RefSeq" id="WP_132630214.1">
    <property type="nucleotide sequence ID" value="NZ_SMLD01000022.1"/>
</dbReference>
<comment type="caution">
    <text evidence="2">The sequence shown here is derived from an EMBL/GenBank/DDBJ whole genome shotgun (WGS) entry which is preliminary data.</text>
</comment>
<feature type="region of interest" description="Disordered" evidence="1">
    <location>
        <begin position="1"/>
        <end position="59"/>
    </location>
</feature>
<feature type="compositionally biased region" description="Low complexity" evidence="1">
    <location>
        <begin position="39"/>
        <end position="59"/>
    </location>
</feature>
<keyword evidence="3" id="KW-1185">Reference proteome</keyword>
<dbReference type="AlphaFoldDB" id="A0A4R5FT39"/>
<name>A0A4R5FT39_9ACTN</name>
<accession>A0A4R5FT39</accession>
<reference evidence="2 3" key="1">
    <citation type="submission" date="2019-03" db="EMBL/GenBank/DDBJ databases">
        <title>Draft genome sequences of novel Actinobacteria.</title>
        <authorList>
            <person name="Sahin N."/>
            <person name="Ay H."/>
            <person name="Saygin H."/>
        </authorList>
    </citation>
    <scope>NUCLEOTIDE SEQUENCE [LARGE SCALE GENOMIC DNA]</scope>
    <source>
        <strain evidence="2 3">6K102</strain>
    </source>
</reference>